<gene>
    <name evidence="1" type="ORF">MtrunA17_Chr5g0436531</name>
</gene>
<accession>A0A396HX00</accession>
<protein>
    <submittedName>
        <fullName evidence="1">Uncharacterized protein</fullName>
    </submittedName>
</protein>
<evidence type="ECO:0000313" key="2">
    <source>
        <dbReference type="Proteomes" id="UP000265566"/>
    </source>
</evidence>
<comment type="caution">
    <text evidence="1">The sequence shown here is derived from an EMBL/GenBank/DDBJ whole genome shotgun (WGS) entry which is preliminary data.</text>
</comment>
<sequence>MFLGGTSLNELDLGLRILWQSIESPFVVCTICRDRGNFDDADEACEFSNATSQYVEEFTDVEA</sequence>
<reference evidence="2" key="1">
    <citation type="journal article" date="2018" name="Nat. Plants">
        <title>Whole-genome landscape of Medicago truncatula symbiotic genes.</title>
        <authorList>
            <person name="Pecrix Y."/>
            <person name="Staton S.E."/>
            <person name="Sallet E."/>
            <person name="Lelandais-Briere C."/>
            <person name="Moreau S."/>
            <person name="Carrere S."/>
            <person name="Blein T."/>
            <person name="Jardinaud M.F."/>
            <person name="Latrasse D."/>
            <person name="Zouine M."/>
            <person name="Zahm M."/>
            <person name="Kreplak J."/>
            <person name="Mayjonade B."/>
            <person name="Satge C."/>
            <person name="Perez M."/>
            <person name="Cauet S."/>
            <person name="Marande W."/>
            <person name="Chantry-Darmon C."/>
            <person name="Lopez-Roques C."/>
            <person name="Bouchez O."/>
            <person name="Berard A."/>
            <person name="Debelle F."/>
            <person name="Munos S."/>
            <person name="Bendahmane A."/>
            <person name="Berges H."/>
            <person name="Niebel A."/>
            <person name="Buitink J."/>
            <person name="Frugier F."/>
            <person name="Benhamed M."/>
            <person name="Crespi M."/>
            <person name="Gouzy J."/>
            <person name="Gamas P."/>
        </authorList>
    </citation>
    <scope>NUCLEOTIDE SEQUENCE [LARGE SCALE GENOMIC DNA]</scope>
    <source>
        <strain evidence="2">cv. Jemalong A17</strain>
    </source>
</reference>
<name>A0A396HX00_MEDTR</name>
<dbReference type="Gramene" id="rna32576">
    <property type="protein sequence ID" value="RHN57081.1"/>
    <property type="gene ID" value="gene32576"/>
</dbReference>
<dbReference type="EMBL" id="PSQE01000005">
    <property type="protein sequence ID" value="RHN57081.1"/>
    <property type="molecule type" value="Genomic_DNA"/>
</dbReference>
<proteinExistence type="predicted"/>
<dbReference type="Proteomes" id="UP000265566">
    <property type="component" value="Chromosome 5"/>
</dbReference>
<dbReference type="AlphaFoldDB" id="A0A396HX00"/>
<evidence type="ECO:0000313" key="1">
    <source>
        <dbReference type="EMBL" id="RHN57081.1"/>
    </source>
</evidence>
<organism evidence="1 2">
    <name type="scientific">Medicago truncatula</name>
    <name type="common">Barrel medic</name>
    <name type="synonym">Medicago tribuloides</name>
    <dbReference type="NCBI Taxonomy" id="3880"/>
    <lineage>
        <taxon>Eukaryota</taxon>
        <taxon>Viridiplantae</taxon>
        <taxon>Streptophyta</taxon>
        <taxon>Embryophyta</taxon>
        <taxon>Tracheophyta</taxon>
        <taxon>Spermatophyta</taxon>
        <taxon>Magnoliopsida</taxon>
        <taxon>eudicotyledons</taxon>
        <taxon>Gunneridae</taxon>
        <taxon>Pentapetalae</taxon>
        <taxon>rosids</taxon>
        <taxon>fabids</taxon>
        <taxon>Fabales</taxon>
        <taxon>Fabaceae</taxon>
        <taxon>Papilionoideae</taxon>
        <taxon>50 kb inversion clade</taxon>
        <taxon>NPAAA clade</taxon>
        <taxon>Hologalegina</taxon>
        <taxon>IRL clade</taxon>
        <taxon>Trifolieae</taxon>
        <taxon>Medicago</taxon>
    </lineage>
</organism>